<evidence type="ECO:0000313" key="2">
    <source>
        <dbReference type="EnsemblMetazoa" id="PPA45226.1"/>
    </source>
</evidence>
<reference evidence="3" key="1">
    <citation type="journal article" date="2008" name="Nat. Genet.">
        <title>The Pristionchus pacificus genome provides a unique perspective on nematode lifestyle and parasitism.</title>
        <authorList>
            <person name="Dieterich C."/>
            <person name="Clifton S.W."/>
            <person name="Schuster L.N."/>
            <person name="Chinwalla A."/>
            <person name="Delehaunty K."/>
            <person name="Dinkelacker I."/>
            <person name="Fulton L."/>
            <person name="Fulton R."/>
            <person name="Godfrey J."/>
            <person name="Minx P."/>
            <person name="Mitreva M."/>
            <person name="Roeseler W."/>
            <person name="Tian H."/>
            <person name="Witte H."/>
            <person name="Yang S.P."/>
            <person name="Wilson R.K."/>
            <person name="Sommer R.J."/>
        </authorList>
    </citation>
    <scope>NUCLEOTIDE SEQUENCE [LARGE SCALE GENOMIC DNA]</scope>
    <source>
        <strain evidence="3">PS312</strain>
    </source>
</reference>
<accession>A0A2A6B3K9</accession>
<name>A0A8R1Z4A2_PRIPA</name>
<reference evidence="2" key="2">
    <citation type="submission" date="2022-06" db="UniProtKB">
        <authorList>
            <consortium name="EnsemblMetazoa"/>
        </authorList>
    </citation>
    <scope>IDENTIFICATION</scope>
    <source>
        <strain evidence="2">PS312</strain>
    </source>
</reference>
<dbReference type="Proteomes" id="UP000005239">
    <property type="component" value="Unassembled WGS sequence"/>
</dbReference>
<proteinExistence type="predicted"/>
<keyword evidence="3" id="KW-1185">Reference proteome</keyword>
<dbReference type="EnsemblMetazoa" id="PPA45226.2">
    <property type="protein sequence ID" value="PPA45226.2"/>
    <property type="gene ID" value="WBGene00283595"/>
</dbReference>
<organism evidence="2 3">
    <name type="scientific">Pristionchus pacificus</name>
    <name type="common">Parasitic nematode worm</name>
    <dbReference type="NCBI Taxonomy" id="54126"/>
    <lineage>
        <taxon>Eukaryota</taxon>
        <taxon>Metazoa</taxon>
        <taxon>Ecdysozoa</taxon>
        <taxon>Nematoda</taxon>
        <taxon>Chromadorea</taxon>
        <taxon>Rhabditida</taxon>
        <taxon>Rhabditina</taxon>
        <taxon>Diplogasteromorpha</taxon>
        <taxon>Diplogasteroidea</taxon>
        <taxon>Neodiplogasteridae</taxon>
        <taxon>Pristionchus</taxon>
    </lineage>
</organism>
<dbReference type="AlphaFoldDB" id="A0A8R1Z4A2"/>
<protein>
    <submittedName>
        <fullName evidence="2">Uncharacterized protein</fullName>
    </submittedName>
</protein>
<dbReference type="EnsemblMetazoa" id="PPA45226.1">
    <property type="protein sequence ID" value="PPA45226.1"/>
    <property type="gene ID" value="WBGene00283595"/>
</dbReference>
<feature type="chain" id="PRO_5042429892" evidence="1">
    <location>
        <begin position="18"/>
        <end position="63"/>
    </location>
</feature>
<feature type="signal peptide" evidence="1">
    <location>
        <begin position="1"/>
        <end position="17"/>
    </location>
</feature>
<evidence type="ECO:0000256" key="1">
    <source>
        <dbReference type="SAM" id="SignalP"/>
    </source>
</evidence>
<gene>
    <name evidence="2" type="primary">WBGene00283595</name>
</gene>
<keyword evidence="1" id="KW-0732">Signal</keyword>
<accession>A0A8R1Z4A2</accession>
<evidence type="ECO:0000313" key="3">
    <source>
        <dbReference type="Proteomes" id="UP000005239"/>
    </source>
</evidence>
<sequence length="63" mass="6885">MWKILVALLALIGLAASAQFEQSSGVQAIGSDATSPLIMRLKRKPARWETQGHRSKRISPVRG</sequence>